<sequence>MAVRIVKKSKSNLAICLKYGYVLKARHIKKINVEREVKNANN</sequence>
<name>A0ABT7HQR9_9BACT</name>
<reference evidence="1" key="2">
    <citation type="journal article" date="2023" name="Microorganisms">
        <title>Isolation and Genomic Characteristics of Cat-Borne Campylobacter felis sp. nov. and Sheep-Borne Campylobacter ovis sp. nov.</title>
        <authorList>
            <person name="Wang H."/>
            <person name="Li Y."/>
            <person name="Gu Y."/>
            <person name="Zhou G."/>
            <person name="Chen X."/>
            <person name="Zhang X."/>
            <person name="Shao Z."/>
            <person name="Zhang J."/>
            <person name="Zhang M."/>
        </authorList>
    </citation>
    <scope>NUCLEOTIDE SEQUENCE</scope>
    <source>
        <strain evidence="1">PS10</strain>
    </source>
</reference>
<protein>
    <recommendedName>
        <fullName evidence="3">50S ribosomal protein L36</fullName>
    </recommendedName>
</protein>
<proteinExistence type="predicted"/>
<keyword evidence="2" id="KW-1185">Reference proteome</keyword>
<gene>
    <name evidence="1" type="ORF">NYG85_07825</name>
</gene>
<accession>A0ABT7HQR9</accession>
<evidence type="ECO:0000313" key="1">
    <source>
        <dbReference type="EMBL" id="MDL0089271.1"/>
    </source>
</evidence>
<evidence type="ECO:0008006" key="3">
    <source>
        <dbReference type="Google" id="ProtNLM"/>
    </source>
</evidence>
<comment type="caution">
    <text evidence="1">The sequence shown here is derived from an EMBL/GenBank/DDBJ whole genome shotgun (WGS) entry which is preliminary data.</text>
</comment>
<dbReference type="RefSeq" id="WP_284937929.1">
    <property type="nucleotide sequence ID" value="NZ_JANURM010000010.1"/>
</dbReference>
<dbReference type="Proteomes" id="UP001173801">
    <property type="component" value="Unassembled WGS sequence"/>
</dbReference>
<reference evidence="1" key="1">
    <citation type="submission" date="2022-08" db="EMBL/GenBank/DDBJ databases">
        <authorList>
            <person name="Wang H."/>
        </authorList>
    </citation>
    <scope>NUCLEOTIDE SEQUENCE</scope>
    <source>
        <strain evidence="1">PS10</strain>
    </source>
</reference>
<evidence type="ECO:0000313" key="2">
    <source>
        <dbReference type="Proteomes" id="UP001173801"/>
    </source>
</evidence>
<organism evidence="1 2">
    <name type="scientific">Campylobacter gastrosuis</name>
    <dbReference type="NCBI Taxonomy" id="2974576"/>
    <lineage>
        <taxon>Bacteria</taxon>
        <taxon>Pseudomonadati</taxon>
        <taxon>Campylobacterota</taxon>
        <taxon>Epsilonproteobacteria</taxon>
        <taxon>Campylobacterales</taxon>
        <taxon>Campylobacteraceae</taxon>
        <taxon>Campylobacter</taxon>
    </lineage>
</organism>
<dbReference type="EMBL" id="JANURM010000010">
    <property type="protein sequence ID" value="MDL0089271.1"/>
    <property type="molecule type" value="Genomic_DNA"/>
</dbReference>